<feature type="transmembrane region" description="Helical" evidence="7">
    <location>
        <begin position="106"/>
        <end position="123"/>
    </location>
</feature>
<feature type="transmembrane region" description="Helical" evidence="7">
    <location>
        <begin position="50"/>
        <end position="74"/>
    </location>
</feature>
<name>A0ABW9RP34_9BACT</name>
<feature type="transmembrane region" description="Helical" evidence="7">
    <location>
        <begin position="12"/>
        <end position="30"/>
    </location>
</feature>
<dbReference type="Proteomes" id="UP000798808">
    <property type="component" value="Unassembled WGS sequence"/>
</dbReference>
<keyword evidence="9" id="KW-1185">Reference proteome</keyword>
<evidence type="ECO:0000256" key="1">
    <source>
        <dbReference type="ARBA" id="ARBA00004651"/>
    </source>
</evidence>
<evidence type="ECO:0000313" key="8">
    <source>
        <dbReference type="EMBL" id="MTI25114.1"/>
    </source>
</evidence>
<keyword evidence="3" id="KW-1003">Cell membrane</keyword>
<evidence type="ECO:0000256" key="3">
    <source>
        <dbReference type="ARBA" id="ARBA00022475"/>
    </source>
</evidence>
<dbReference type="RefSeq" id="WP_155171147.1">
    <property type="nucleotide sequence ID" value="NZ_BAAAFL010000015.1"/>
</dbReference>
<evidence type="ECO:0000256" key="4">
    <source>
        <dbReference type="ARBA" id="ARBA00022692"/>
    </source>
</evidence>
<comment type="subcellular location">
    <subcellularLocation>
        <location evidence="1">Cell membrane</location>
        <topology evidence="1">Multi-pass membrane protein</topology>
    </subcellularLocation>
</comment>
<accession>A0ABW9RP34</accession>
<gene>
    <name evidence="8" type="ORF">E1163_09195</name>
</gene>
<dbReference type="InterPro" id="IPR032808">
    <property type="entry name" value="DoxX"/>
</dbReference>
<dbReference type="InterPro" id="IPR051907">
    <property type="entry name" value="DoxX-like_oxidoreductase"/>
</dbReference>
<sequence>MQSLRYFEKYKDISVFVLRCAFGIRLIYGTQDNILSWEQMLEFSKFLESYHFPFPLVSAIASVAVQFAGGIMFILGYHTRLAALIMMLNFTVALIFVHWGDAYLNLAPALHIWIVSFFLLTYGPGKIAIDSRR</sequence>
<dbReference type="PANTHER" id="PTHR33452">
    <property type="entry name" value="OXIDOREDUCTASE CATD-RELATED"/>
    <property type="match status" value="1"/>
</dbReference>
<evidence type="ECO:0000256" key="2">
    <source>
        <dbReference type="ARBA" id="ARBA00006679"/>
    </source>
</evidence>
<keyword evidence="4 7" id="KW-0812">Transmembrane</keyword>
<protein>
    <submittedName>
        <fullName evidence="8">DoxX family protein</fullName>
    </submittedName>
</protein>
<evidence type="ECO:0000256" key="6">
    <source>
        <dbReference type="ARBA" id="ARBA00023136"/>
    </source>
</evidence>
<evidence type="ECO:0000256" key="7">
    <source>
        <dbReference type="SAM" id="Phobius"/>
    </source>
</evidence>
<feature type="transmembrane region" description="Helical" evidence="7">
    <location>
        <begin position="81"/>
        <end position="100"/>
    </location>
</feature>
<comment type="caution">
    <text evidence="8">The sequence shown here is derived from an EMBL/GenBank/DDBJ whole genome shotgun (WGS) entry which is preliminary data.</text>
</comment>
<keyword evidence="5 7" id="KW-1133">Transmembrane helix</keyword>
<dbReference type="EMBL" id="SMLW01000485">
    <property type="protein sequence ID" value="MTI25114.1"/>
    <property type="molecule type" value="Genomic_DNA"/>
</dbReference>
<proteinExistence type="inferred from homology"/>
<evidence type="ECO:0000256" key="5">
    <source>
        <dbReference type="ARBA" id="ARBA00022989"/>
    </source>
</evidence>
<evidence type="ECO:0000313" key="9">
    <source>
        <dbReference type="Proteomes" id="UP000798808"/>
    </source>
</evidence>
<reference evidence="8 9" key="1">
    <citation type="submission" date="2019-02" db="EMBL/GenBank/DDBJ databases">
        <authorList>
            <person name="Goldberg S.R."/>
            <person name="Haltli B.A."/>
            <person name="Correa H."/>
            <person name="Russell K.G."/>
        </authorList>
    </citation>
    <scope>NUCLEOTIDE SEQUENCE [LARGE SCALE GENOMIC DNA]</scope>
    <source>
        <strain evidence="8 9">JCM 16186</strain>
    </source>
</reference>
<dbReference type="PANTHER" id="PTHR33452:SF1">
    <property type="entry name" value="INNER MEMBRANE PROTEIN YPHA-RELATED"/>
    <property type="match status" value="1"/>
</dbReference>
<comment type="similarity">
    <text evidence="2">Belongs to the DoxX family.</text>
</comment>
<keyword evidence="6 7" id="KW-0472">Membrane</keyword>
<organism evidence="8 9">
    <name type="scientific">Fulvivirga kasyanovii</name>
    <dbReference type="NCBI Taxonomy" id="396812"/>
    <lineage>
        <taxon>Bacteria</taxon>
        <taxon>Pseudomonadati</taxon>
        <taxon>Bacteroidota</taxon>
        <taxon>Cytophagia</taxon>
        <taxon>Cytophagales</taxon>
        <taxon>Fulvivirgaceae</taxon>
        <taxon>Fulvivirga</taxon>
    </lineage>
</organism>
<dbReference type="Pfam" id="PF07681">
    <property type="entry name" value="DoxX"/>
    <property type="match status" value="1"/>
</dbReference>